<dbReference type="InterPro" id="IPR029063">
    <property type="entry name" value="SAM-dependent_MTases_sf"/>
</dbReference>
<gene>
    <name evidence="1" type="ORF">FB381_3416</name>
</gene>
<name>A0A543AAL7_9ACTN</name>
<dbReference type="GO" id="GO:0008168">
    <property type="term" value="F:methyltransferase activity"/>
    <property type="evidence" value="ECO:0007669"/>
    <property type="project" value="UniProtKB-KW"/>
</dbReference>
<comment type="caution">
    <text evidence="1">The sequence shown here is derived from an EMBL/GenBank/DDBJ whole genome shotgun (WGS) entry which is preliminary data.</text>
</comment>
<evidence type="ECO:0000313" key="1">
    <source>
        <dbReference type="EMBL" id="TQL69506.1"/>
    </source>
</evidence>
<dbReference type="SUPFAM" id="SSF53335">
    <property type="entry name" value="S-adenosyl-L-methionine-dependent methyltransferases"/>
    <property type="match status" value="1"/>
</dbReference>
<sequence>MRALAPSIGKTVPVSAPTELPDIVTRAFDVSRRAGYVSFCRNETGRLLATLAATRSGTMAEFGTGCGVGTAWLRSGVRGGAAHIVSAELDEHLAKEAAEIFADDEQVEVIAADWGILRDRGPFALLFLDAETPGGVSPDQLSDLVEEGGIVVIDDLIPTDMWPPIIYGRVDTLRESWLTDERFTTVEVMVAPDTSVLIATKR</sequence>
<dbReference type="PANTHER" id="PTHR43167:SF1">
    <property type="entry name" value="PUTATIVE (AFU_ORTHOLOGUE AFUA_6G01830)-RELATED"/>
    <property type="match status" value="1"/>
</dbReference>
<dbReference type="EMBL" id="VFOV01000001">
    <property type="protein sequence ID" value="TQL69506.1"/>
    <property type="molecule type" value="Genomic_DNA"/>
</dbReference>
<evidence type="ECO:0000313" key="2">
    <source>
        <dbReference type="Proteomes" id="UP000320209"/>
    </source>
</evidence>
<dbReference type="Gene3D" id="3.40.50.150">
    <property type="entry name" value="Vaccinia Virus protein VP39"/>
    <property type="match status" value="1"/>
</dbReference>
<keyword evidence="1" id="KW-0489">Methyltransferase</keyword>
<dbReference type="Pfam" id="PF13578">
    <property type="entry name" value="Methyltransf_24"/>
    <property type="match status" value="1"/>
</dbReference>
<proteinExistence type="predicted"/>
<keyword evidence="2" id="KW-1185">Reference proteome</keyword>
<organism evidence="1 2">
    <name type="scientific">Nocardioides albertanoniae</name>
    <dbReference type="NCBI Taxonomy" id="1175486"/>
    <lineage>
        <taxon>Bacteria</taxon>
        <taxon>Bacillati</taxon>
        <taxon>Actinomycetota</taxon>
        <taxon>Actinomycetes</taxon>
        <taxon>Propionibacteriales</taxon>
        <taxon>Nocardioidaceae</taxon>
        <taxon>Nocardioides</taxon>
    </lineage>
</organism>
<dbReference type="PANTHER" id="PTHR43167">
    <property type="entry name" value="PUTATIVE (AFU_ORTHOLOGUE AFUA_6G01830)-RELATED"/>
    <property type="match status" value="1"/>
</dbReference>
<dbReference type="AlphaFoldDB" id="A0A543AAL7"/>
<dbReference type="Proteomes" id="UP000320209">
    <property type="component" value="Unassembled WGS sequence"/>
</dbReference>
<dbReference type="GO" id="GO:0032259">
    <property type="term" value="P:methylation"/>
    <property type="evidence" value="ECO:0007669"/>
    <property type="project" value="UniProtKB-KW"/>
</dbReference>
<reference evidence="1 2" key="1">
    <citation type="submission" date="2019-06" db="EMBL/GenBank/DDBJ databases">
        <title>Sequencing the genomes of 1000 actinobacteria strains.</title>
        <authorList>
            <person name="Klenk H.-P."/>
        </authorList>
    </citation>
    <scope>NUCLEOTIDE SEQUENCE [LARGE SCALE GENOMIC DNA]</scope>
    <source>
        <strain evidence="1 2">DSM 25218</strain>
    </source>
</reference>
<accession>A0A543AAL7</accession>
<protein>
    <submittedName>
        <fullName evidence="1">Putative O-methyltransferase YrrM</fullName>
    </submittedName>
</protein>
<keyword evidence="1" id="KW-0808">Transferase</keyword>